<sequence>MARRNSGNGHPVERMAAVAGAMAQTGVRTGEMGVAAAQTIGYRTAMMAAALNNPSDLANPEFIRMGAEKVEAAMEAASAVTKGLYELNKAWVVLMTGQTEAAMAAFGQLGNCRSPGDLLAIQSRSVGVAVDAGIHASLNFLEAASALASAGMNPAYRKVRANAKRLGRRQA</sequence>
<dbReference type="RefSeq" id="WP_109325673.1">
    <property type="nucleotide sequence ID" value="NZ_CP029353.1"/>
</dbReference>
<dbReference type="AlphaFoldDB" id="A0A2S2CNC1"/>
<dbReference type="InterPro" id="IPR018968">
    <property type="entry name" value="Phasin"/>
</dbReference>
<reference evidence="3" key="1">
    <citation type="submission" date="2018-05" db="EMBL/GenBank/DDBJ databases">
        <title>Azospirillum thermophila sp. nov., a novel isolated from hot spring.</title>
        <authorList>
            <person name="Zhao Z."/>
        </authorList>
    </citation>
    <scope>NUCLEOTIDE SEQUENCE [LARGE SCALE GENOMIC DNA]</scope>
    <source>
        <strain evidence="3">CFH 70021</strain>
    </source>
</reference>
<name>A0A2S2CNC1_9PROT</name>
<accession>A0A2S2CNC1</accession>
<protein>
    <recommendedName>
        <fullName evidence="1">Phasin domain-containing protein</fullName>
    </recommendedName>
</protein>
<dbReference type="KEGG" id="azz:DEW08_06950"/>
<evidence type="ECO:0000313" key="3">
    <source>
        <dbReference type="Proteomes" id="UP000245629"/>
    </source>
</evidence>
<keyword evidence="3" id="KW-1185">Reference proteome</keyword>
<gene>
    <name evidence="2" type="ORF">DEW08_06950</name>
</gene>
<dbReference type="Proteomes" id="UP000245629">
    <property type="component" value="Chromosome 2"/>
</dbReference>
<evidence type="ECO:0000313" key="2">
    <source>
        <dbReference type="EMBL" id="AWK86023.1"/>
    </source>
</evidence>
<feature type="domain" description="Phasin" evidence="1">
    <location>
        <begin position="62"/>
        <end position="155"/>
    </location>
</feature>
<dbReference type="EMBL" id="CP029353">
    <property type="protein sequence ID" value="AWK86023.1"/>
    <property type="molecule type" value="Genomic_DNA"/>
</dbReference>
<evidence type="ECO:0000259" key="1">
    <source>
        <dbReference type="Pfam" id="PF09361"/>
    </source>
</evidence>
<dbReference type="OrthoDB" id="7303821at2"/>
<dbReference type="Pfam" id="PF09361">
    <property type="entry name" value="Phasin_2"/>
    <property type="match status" value="1"/>
</dbReference>
<organism evidence="2 3">
    <name type="scientific">Azospirillum thermophilum</name>
    <dbReference type="NCBI Taxonomy" id="2202148"/>
    <lineage>
        <taxon>Bacteria</taxon>
        <taxon>Pseudomonadati</taxon>
        <taxon>Pseudomonadota</taxon>
        <taxon>Alphaproteobacteria</taxon>
        <taxon>Rhodospirillales</taxon>
        <taxon>Azospirillaceae</taxon>
        <taxon>Azospirillum</taxon>
    </lineage>
</organism>
<proteinExistence type="predicted"/>